<name>A0ABD3Q720_9STRA</name>
<feature type="transmembrane region" description="Helical" evidence="6">
    <location>
        <begin position="276"/>
        <end position="298"/>
    </location>
</feature>
<keyword evidence="2 6" id="KW-0812">Transmembrane</keyword>
<keyword evidence="4 6" id="KW-0472">Membrane</keyword>
<feature type="compositionally biased region" description="Polar residues" evidence="5">
    <location>
        <begin position="128"/>
        <end position="137"/>
    </location>
</feature>
<keyword evidence="8" id="KW-1185">Reference proteome</keyword>
<feature type="region of interest" description="Disordered" evidence="5">
    <location>
        <begin position="72"/>
        <end position="94"/>
    </location>
</feature>
<dbReference type="PANTHER" id="PTHR16950:SF16">
    <property type="entry name" value="ZINC TRANSPORTER ZIP13"/>
    <property type="match status" value="1"/>
</dbReference>
<feature type="transmembrane region" description="Helical" evidence="6">
    <location>
        <begin position="304"/>
        <end position="327"/>
    </location>
</feature>
<gene>
    <name evidence="7" type="ORF">ACHAWO_010154</name>
</gene>
<evidence type="ECO:0000256" key="6">
    <source>
        <dbReference type="SAM" id="Phobius"/>
    </source>
</evidence>
<reference evidence="7 8" key="1">
    <citation type="submission" date="2024-10" db="EMBL/GenBank/DDBJ databases">
        <title>Updated reference genomes for cyclostephanoid diatoms.</title>
        <authorList>
            <person name="Roberts W.R."/>
            <person name="Alverson A.J."/>
        </authorList>
    </citation>
    <scope>NUCLEOTIDE SEQUENCE [LARGE SCALE GENOMIC DNA]</scope>
    <source>
        <strain evidence="7 8">AJA010-31</strain>
    </source>
</reference>
<dbReference type="EMBL" id="JALLPJ020000309">
    <property type="protein sequence ID" value="KAL3795862.1"/>
    <property type="molecule type" value="Genomic_DNA"/>
</dbReference>
<evidence type="ECO:0000256" key="1">
    <source>
        <dbReference type="ARBA" id="ARBA00004141"/>
    </source>
</evidence>
<evidence type="ECO:0000256" key="5">
    <source>
        <dbReference type="SAM" id="MobiDB-lite"/>
    </source>
</evidence>
<evidence type="ECO:0000313" key="8">
    <source>
        <dbReference type="Proteomes" id="UP001530400"/>
    </source>
</evidence>
<dbReference type="Pfam" id="PF02535">
    <property type="entry name" value="Zip"/>
    <property type="match status" value="2"/>
</dbReference>
<evidence type="ECO:0000256" key="3">
    <source>
        <dbReference type="ARBA" id="ARBA00022989"/>
    </source>
</evidence>
<dbReference type="PANTHER" id="PTHR16950">
    <property type="entry name" value="ZINC TRANSPORTER SLC39A7 HISTIDINE-RICH MEMBRANE PROTEIN KE4"/>
    <property type="match status" value="1"/>
</dbReference>
<dbReference type="AlphaFoldDB" id="A0ABD3Q720"/>
<evidence type="ECO:0000313" key="7">
    <source>
        <dbReference type="EMBL" id="KAL3795862.1"/>
    </source>
</evidence>
<evidence type="ECO:0000256" key="2">
    <source>
        <dbReference type="ARBA" id="ARBA00022692"/>
    </source>
</evidence>
<comment type="caution">
    <text evidence="7">The sequence shown here is derived from an EMBL/GenBank/DDBJ whole genome shotgun (WGS) entry which is preliminary data.</text>
</comment>
<keyword evidence="3 6" id="KW-1133">Transmembrane helix</keyword>
<dbReference type="InterPro" id="IPR003689">
    <property type="entry name" value="ZIP"/>
</dbReference>
<organism evidence="7 8">
    <name type="scientific">Cyclotella atomus</name>
    <dbReference type="NCBI Taxonomy" id="382360"/>
    <lineage>
        <taxon>Eukaryota</taxon>
        <taxon>Sar</taxon>
        <taxon>Stramenopiles</taxon>
        <taxon>Ochrophyta</taxon>
        <taxon>Bacillariophyta</taxon>
        <taxon>Coscinodiscophyceae</taxon>
        <taxon>Thalassiosirophycidae</taxon>
        <taxon>Stephanodiscales</taxon>
        <taxon>Stephanodiscaceae</taxon>
        <taxon>Cyclotella</taxon>
    </lineage>
</organism>
<feature type="transmembrane region" description="Helical" evidence="6">
    <location>
        <begin position="243"/>
        <end position="264"/>
    </location>
</feature>
<proteinExistence type="predicted"/>
<protein>
    <submittedName>
        <fullName evidence="7">Uncharacterized protein</fullName>
    </submittedName>
</protein>
<dbReference type="Proteomes" id="UP001530400">
    <property type="component" value="Unassembled WGS sequence"/>
</dbReference>
<dbReference type="GO" id="GO:0016020">
    <property type="term" value="C:membrane"/>
    <property type="evidence" value="ECO:0007669"/>
    <property type="project" value="UniProtKB-SubCell"/>
</dbReference>
<sequence>MTKSLAVAAAFLSTGLISLAPNVLLFLFPNYSASTSQSSANKAMLSLGQALAVGGLMGDVFLHTLPDCFGQEGDRHGNSHSHGHKNHDHESHHEGEDVGVRVLAGFAVFLLLDIIVRSLDPDGHSHNHSNATTNGTCDGSKATAHHTTKSQWRLIFSSAVLLNLIGDALHNFTDGLAIGATFAASHIPSTAFEASSPMSWLSSSFALLKSRGGLASMSVFLHEIPHELGDFATLVNAGMSRNMAIGLQFVTAVAAFLGTALGLFSSQIIEGLGHDVLLPFTAGGFIYLACTTILPEILETRVSAFVRILQICSFATGLAFMYAVGVLEEMEAHDKHSHHHDHGEL</sequence>
<evidence type="ECO:0000256" key="4">
    <source>
        <dbReference type="ARBA" id="ARBA00023136"/>
    </source>
</evidence>
<comment type="subcellular location">
    <subcellularLocation>
        <location evidence="1">Membrane</location>
        <topology evidence="1">Multi-pass membrane protein</topology>
    </subcellularLocation>
</comment>
<feature type="region of interest" description="Disordered" evidence="5">
    <location>
        <begin position="123"/>
        <end position="143"/>
    </location>
</feature>
<accession>A0ABD3Q720</accession>